<sequence length="516" mass="57220">MQCDVLIVGGGINGCGIARDLSGRGLGIVLCEKDDLAQHTSSSSTKLIHGGLRYLEHYEFSLVRKALQEREVLLKSAPHIMWPLRFVMPHDRSLRPVWMIRAGLFLYDHLARREVLPASQTVDLRRHPAGTPLKAAYTRGFVYSDGWVDDARLVVLNALDAQARGAAILTRTRCVEARRGPAGWEATLVDVEGRRRAVQARALVNAAGPWAEQFLREHAHQRGTKALRLVKGSHIVVRRLFDHPYAYIFQNPDKRIIFAIPYEGAYTLIGTTDVEHLGPIGQAHIDDGEIAYLCEQASRYFARPVRPEDVVWTYAGVRPLLDDASGDPSAVTRDYLLELDTTGGAPLLSVWGGKITTFRKLAEEAADLLGPALGVRTPGWTEGAFLPGGDLSAYIGAPQRPDQDFERFDAELARRHPWLAPAMRRRWARAYGARVGLLIGDARGPADLGEEVAPGLPEAELEYLVREEWALSADDVLWRRSKLGLHLEPPQREAVERWMAARLDPVHGGLTESPAP</sequence>
<evidence type="ECO:0000256" key="5">
    <source>
        <dbReference type="ARBA" id="ARBA00023002"/>
    </source>
</evidence>
<dbReference type="InterPro" id="IPR036188">
    <property type="entry name" value="FAD/NAD-bd_sf"/>
</dbReference>
<comment type="catalytic activity">
    <reaction evidence="6">
        <text>a quinone + sn-glycerol 3-phosphate = dihydroxyacetone phosphate + a quinol</text>
        <dbReference type="Rhea" id="RHEA:18977"/>
        <dbReference type="ChEBI" id="CHEBI:24646"/>
        <dbReference type="ChEBI" id="CHEBI:57597"/>
        <dbReference type="ChEBI" id="CHEBI:57642"/>
        <dbReference type="ChEBI" id="CHEBI:132124"/>
        <dbReference type="EC" id="1.1.5.3"/>
    </reaction>
</comment>
<dbReference type="EC" id="1.1.5.3" evidence="6"/>
<dbReference type="PROSITE" id="PS00977">
    <property type="entry name" value="FAD_G3PDH_1"/>
    <property type="match status" value="1"/>
</dbReference>
<dbReference type="EMBL" id="CP110257">
    <property type="protein sequence ID" value="UZD56504.1"/>
    <property type="molecule type" value="Genomic_DNA"/>
</dbReference>
<gene>
    <name evidence="9" type="primary">glpD</name>
    <name evidence="9" type="ORF">OMP39_14125</name>
</gene>
<dbReference type="GO" id="GO:0004368">
    <property type="term" value="F:glycerol-3-phosphate dehydrogenase (quinone) activity"/>
    <property type="evidence" value="ECO:0007669"/>
    <property type="project" value="UniProtKB-EC"/>
</dbReference>
<protein>
    <recommendedName>
        <fullName evidence="6">Glycerol-3-phosphate dehydrogenase</fullName>
        <ecNumber evidence="6">1.1.5.3</ecNumber>
    </recommendedName>
</protein>
<dbReference type="Pfam" id="PF16901">
    <property type="entry name" value="DAO_C"/>
    <property type="match status" value="1"/>
</dbReference>
<evidence type="ECO:0000256" key="6">
    <source>
        <dbReference type="RuleBase" id="RU361217"/>
    </source>
</evidence>
<dbReference type="InterPro" id="IPR000447">
    <property type="entry name" value="G3P_DH_FAD-dep"/>
</dbReference>
<organism evidence="9 10">
    <name type="scientific">Caldimonas aquatica</name>
    <dbReference type="NCBI Taxonomy" id="376175"/>
    <lineage>
        <taxon>Bacteria</taxon>
        <taxon>Pseudomonadati</taxon>
        <taxon>Pseudomonadota</taxon>
        <taxon>Betaproteobacteria</taxon>
        <taxon>Burkholderiales</taxon>
        <taxon>Sphaerotilaceae</taxon>
        <taxon>Caldimonas</taxon>
    </lineage>
</organism>
<dbReference type="NCBIfam" id="NF008899">
    <property type="entry name" value="PRK12266.1"/>
    <property type="match status" value="1"/>
</dbReference>
<evidence type="ECO:0000259" key="8">
    <source>
        <dbReference type="Pfam" id="PF16901"/>
    </source>
</evidence>
<dbReference type="Pfam" id="PF01266">
    <property type="entry name" value="DAO"/>
    <property type="match status" value="1"/>
</dbReference>
<dbReference type="Gene3D" id="1.10.8.870">
    <property type="entry name" value="Alpha-glycerophosphate oxidase, cap domain"/>
    <property type="match status" value="1"/>
</dbReference>
<comment type="similarity">
    <text evidence="2 6">Belongs to the FAD-dependent glycerol-3-phosphate dehydrogenase family.</text>
</comment>
<keyword evidence="10" id="KW-1185">Reference proteome</keyword>
<keyword evidence="3 6" id="KW-0285">Flavoprotein</keyword>
<comment type="cofactor">
    <cofactor evidence="1 6">
        <name>FAD</name>
        <dbReference type="ChEBI" id="CHEBI:57692"/>
    </cofactor>
</comment>
<evidence type="ECO:0000256" key="4">
    <source>
        <dbReference type="ARBA" id="ARBA00022827"/>
    </source>
</evidence>
<dbReference type="InterPro" id="IPR031656">
    <property type="entry name" value="DAO_C"/>
</dbReference>
<dbReference type="Gene3D" id="6.10.250.1890">
    <property type="match status" value="1"/>
</dbReference>
<dbReference type="Gene3D" id="3.50.50.60">
    <property type="entry name" value="FAD/NAD(P)-binding domain"/>
    <property type="match status" value="1"/>
</dbReference>
<dbReference type="Proteomes" id="UP001163266">
    <property type="component" value="Chromosome"/>
</dbReference>
<keyword evidence="5 6" id="KW-0560">Oxidoreductase</keyword>
<feature type="domain" description="Alpha-glycerophosphate oxidase C-terminal" evidence="8">
    <location>
        <begin position="405"/>
        <end position="496"/>
    </location>
</feature>
<evidence type="ECO:0000256" key="3">
    <source>
        <dbReference type="ARBA" id="ARBA00022630"/>
    </source>
</evidence>
<dbReference type="InterPro" id="IPR038299">
    <property type="entry name" value="DAO_C_sf"/>
</dbReference>
<dbReference type="PRINTS" id="PR01001">
    <property type="entry name" value="FADG3PDH"/>
</dbReference>
<evidence type="ECO:0000259" key="7">
    <source>
        <dbReference type="Pfam" id="PF01266"/>
    </source>
</evidence>
<name>A0ABY6MWV2_9BURK</name>
<dbReference type="SUPFAM" id="SSF51905">
    <property type="entry name" value="FAD/NAD(P)-binding domain"/>
    <property type="match status" value="1"/>
</dbReference>
<keyword evidence="4" id="KW-0274">FAD</keyword>
<dbReference type="NCBIfam" id="NF009906">
    <property type="entry name" value="PRK13369.1"/>
    <property type="match status" value="1"/>
</dbReference>
<dbReference type="PANTHER" id="PTHR11985">
    <property type="entry name" value="GLYCEROL-3-PHOSPHATE DEHYDROGENASE"/>
    <property type="match status" value="1"/>
</dbReference>
<evidence type="ECO:0000256" key="1">
    <source>
        <dbReference type="ARBA" id="ARBA00001974"/>
    </source>
</evidence>
<accession>A0ABY6MWV2</accession>
<evidence type="ECO:0000256" key="2">
    <source>
        <dbReference type="ARBA" id="ARBA00007330"/>
    </source>
</evidence>
<reference evidence="9" key="1">
    <citation type="submission" date="2022-10" db="EMBL/GenBank/DDBJ databases">
        <title>Complete genome sequence of Schlegelella aquatica LMG 23380.</title>
        <authorList>
            <person name="Musilova J."/>
            <person name="Kourilova X."/>
            <person name="Bezdicek M."/>
            <person name="Hermankova K."/>
            <person name="Obruca S."/>
            <person name="Sedlar K."/>
        </authorList>
    </citation>
    <scope>NUCLEOTIDE SEQUENCE</scope>
    <source>
        <strain evidence="9">LMG 23380</strain>
    </source>
</reference>
<dbReference type="PANTHER" id="PTHR11985:SF15">
    <property type="entry name" value="GLYCEROL-3-PHOSPHATE DEHYDROGENASE, MITOCHONDRIAL"/>
    <property type="match status" value="1"/>
</dbReference>
<evidence type="ECO:0000313" key="10">
    <source>
        <dbReference type="Proteomes" id="UP001163266"/>
    </source>
</evidence>
<proteinExistence type="inferred from homology"/>
<feature type="domain" description="FAD dependent oxidoreductase" evidence="7">
    <location>
        <begin position="4"/>
        <end position="357"/>
    </location>
</feature>
<evidence type="ECO:0000313" key="9">
    <source>
        <dbReference type="EMBL" id="UZD56504.1"/>
    </source>
</evidence>
<dbReference type="InterPro" id="IPR006076">
    <property type="entry name" value="FAD-dep_OxRdtase"/>
</dbReference>
<dbReference type="Gene3D" id="3.30.9.10">
    <property type="entry name" value="D-Amino Acid Oxidase, subunit A, domain 2"/>
    <property type="match status" value="1"/>
</dbReference>